<evidence type="ECO:0000313" key="7">
    <source>
        <dbReference type="Proteomes" id="UP000429958"/>
    </source>
</evidence>
<dbReference type="InterPro" id="IPR050301">
    <property type="entry name" value="NTE"/>
</dbReference>
<dbReference type="Pfam" id="PF19890">
    <property type="entry name" value="DUF6363"/>
    <property type="match status" value="1"/>
</dbReference>
<feature type="active site" description="Proton acceptor" evidence="4">
    <location>
        <position position="162"/>
    </location>
</feature>
<keyword evidence="1 4" id="KW-0378">Hydrolase</keyword>
<evidence type="ECO:0000256" key="1">
    <source>
        <dbReference type="ARBA" id="ARBA00022801"/>
    </source>
</evidence>
<dbReference type="AlphaFoldDB" id="A0A7X2NK07"/>
<evidence type="ECO:0000256" key="3">
    <source>
        <dbReference type="ARBA" id="ARBA00023098"/>
    </source>
</evidence>
<evidence type="ECO:0000259" key="5">
    <source>
        <dbReference type="PROSITE" id="PS51635"/>
    </source>
</evidence>
<sequence length="289" mass="33102">MEKARTGIVVEGGGMRAIYAAGVLDVFMEQDIHVDGVIGVSAGAIHGCSFVSGQKGRSLRCSLKYCRDPRYMSLKSWIKNGDIFDVDFCYRELPENLEPFDNDAFEASGTEFYVTCTDVETGKPVYHRCPTLRGEMIDWIRASASMPLASRMVEIEGQKLMDGGVGDSIPVGAFRRLGFKRSVVILTRPEGYRKKPNSLMLLMRKVFREYPEFLEAARWRHLEYNRELDEIRRQQQAGEILVIKPSCYMKVRRTERSPEKIRQMYELGYRDGKQAIQEVKRFLSPTVDQ</sequence>
<keyword evidence="2 4" id="KW-0442">Lipid degradation</keyword>
<reference evidence="6 7" key="1">
    <citation type="submission" date="2019-08" db="EMBL/GenBank/DDBJ databases">
        <title>In-depth cultivation of the pig gut microbiome towards novel bacterial diversity and tailored functional studies.</title>
        <authorList>
            <person name="Wylensek D."/>
            <person name="Hitch T.C.A."/>
            <person name="Clavel T."/>
        </authorList>
    </citation>
    <scope>NUCLEOTIDE SEQUENCE [LARGE SCALE GENOMIC DNA]</scope>
    <source>
        <strain evidence="6 7">WCA-389-WT-23D1</strain>
    </source>
</reference>
<evidence type="ECO:0000256" key="2">
    <source>
        <dbReference type="ARBA" id="ARBA00022963"/>
    </source>
</evidence>
<feature type="short sequence motif" description="GXSXG" evidence="4">
    <location>
        <begin position="39"/>
        <end position="43"/>
    </location>
</feature>
<name>A0A7X2NK07_9CLOT</name>
<dbReference type="SUPFAM" id="SSF52151">
    <property type="entry name" value="FabD/lysophospholipase-like"/>
    <property type="match status" value="1"/>
</dbReference>
<feature type="active site" description="Nucleophile" evidence="4">
    <location>
        <position position="41"/>
    </location>
</feature>
<dbReference type="Proteomes" id="UP000429958">
    <property type="component" value="Unassembled WGS sequence"/>
</dbReference>
<dbReference type="GO" id="GO:0016787">
    <property type="term" value="F:hydrolase activity"/>
    <property type="evidence" value="ECO:0007669"/>
    <property type="project" value="UniProtKB-UniRule"/>
</dbReference>
<dbReference type="CDD" id="cd07208">
    <property type="entry name" value="Pat_hypo_Ecoli_yjju_like"/>
    <property type="match status" value="1"/>
</dbReference>
<dbReference type="Gene3D" id="3.40.1090.10">
    <property type="entry name" value="Cytosolic phospholipase A2 catalytic domain"/>
    <property type="match status" value="2"/>
</dbReference>
<dbReference type="EMBL" id="VUMD01000005">
    <property type="protein sequence ID" value="MSS36316.1"/>
    <property type="molecule type" value="Genomic_DNA"/>
</dbReference>
<dbReference type="InterPro" id="IPR016035">
    <property type="entry name" value="Acyl_Trfase/lysoPLipase"/>
</dbReference>
<protein>
    <submittedName>
        <fullName evidence="6">Patatin family protein</fullName>
    </submittedName>
</protein>
<dbReference type="RefSeq" id="WP_154471750.1">
    <property type="nucleotide sequence ID" value="NZ_DBEWUL010000226.1"/>
</dbReference>
<dbReference type="PANTHER" id="PTHR14226:SF25">
    <property type="entry name" value="PHOSPHOESTERASE"/>
    <property type="match status" value="1"/>
</dbReference>
<dbReference type="GO" id="GO:0016042">
    <property type="term" value="P:lipid catabolic process"/>
    <property type="evidence" value="ECO:0007669"/>
    <property type="project" value="UniProtKB-UniRule"/>
</dbReference>
<feature type="short sequence motif" description="DGA/G" evidence="4">
    <location>
        <begin position="162"/>
        <end position="164"/>
    </location>
</feature>
<feature type="domain" description="PNPLA" evidence="5">
    <location>
        <begin position="8"/>
        <end position="175"/>
    </location>
</feature>
<dbReference type="PANTHER" id="PTHR14226">
    <property type="entry name" value="NEUROPATHY TARGET ESTERASE/SWISS CHEESE D.MELANOGASTER"/>
    <property type="match status" value="1"/>
</dbReference>
<comment type="caution">
    <text evidence="6">The sequence shown here is derived from an EMBL/GenBank/DDBJ whole genome shotgun (WGS) entry which is preliminary data.</text>
</comment>
<keyword evidence="3 4" id="KW-0443">Lipid metabolism</keyword>
<gene>
    <name evidence="6" type="ORF">FYJ39_06975</name>
</gene>
<evidence type="ECO:0000256" key="4">
    <source>
        <dbReference type="PROSITE-ProRule" id="PRU01161"/>
    </source>
</evidence>
<evidence type="ECO:0000313" key="6">
    <source>
        <dbReference type="EMBL" id="MSS36316.1"/>
    </source>
</evidence>
<dbReference type="InterPro" id="IPR045943">
    <property type="entry name" value="DUF6363"/>
</dbReference>
<keyword evidence="7" id="KW-1185">Reference proteome</keyword>
<accession>A0A7X2NK07</accession>
<dbReference type="InterPro" id="IPR037483">
    <property type="entry name" value="YjjU-like"/>
</dbReference>
<proteinExistence type="predicted"/>
<dbReference type="InterPro" id="IPR002641">
    <property type="entry name" value="PNPLA_dom"/>
</dbReference>
<comment type="caution">
    <text evidence="4">Lacks conserved residue(s) required for the propagation of feature annotation.</text>
</comment>
<organism evidence="6 7">
    <name type="scientific">Clostridium porci</name>
    <dbReference type="NCBI Taxonomy" id="2605778"/>
    <lineage>
        <taxon>Bacteria</taxon>
        <taxon>Bacillati</taxon>
        <taxon>Bacillota</taxon>
        <taxon>Clostridia</taxon>
        <taxon>Eubacteriales</taxon>
        <taxon>Clostridiaceae</taxon>
        <taxon>Clostridium</taxon>
    </lineage>
</organism>
<dbReference type="Pfam" id="PF01734">
    <property type="entry name" value="Patatin"/>
    <property type="match status" value="1"/>
</dbReference>
<dbReference type="PROSITE" id="PS51635">
    <property type="entry name" value="PNPLA"/>
    <property type="match status" value="1"/>
</dbReference>